<keyword evidence="4" id="KW-1185">Reference proteome</keyword>
<gene>
    <name evidence="3" type="ORF">GSBLH_T00001494001</name>
</gene>
<dbReference type="InterPro" id="IPR019734">
    <property type="entry name" value="TPR_rpt"/>
</dbReference>
<keyword evidence="1" id="KW-0677">Repeat</keyword>
<protein>
    <submittedName>
        <fullName evidence="3">Uncharacterized protein</fullName>
    </submittedName>
</protein>
<dbReference type="PANTHER" id="PTHR22767:SF2">
    <property type="entry name" value="N(ALPHA)-ACETYLTRANSFERASE 15_16, ISOFORM A"/>
    <property type="match status" value="1"/>
</dbReference>
<dbReference type="PANTHER" id="PTHR22767">
    <property type="entry name" value="N-TERMINAL ACETYLTRANSFERASE-RELATED"/>
    <property type="match status" value="1"/>
</dbReference>
<dbReference type="GO" id="GO:0005737">
    <property type="term" value="C:cytoplasm"/>
    <property type="evidence" value="ECO:0007669"/>
    <property type="project" value="UniProtKB-ARBA"/>
</dbReference>
<proteinExistence type="predicted"/>
<dbReference type="Gene3D" id="1.25.40.1010">
    <property type="match status" value="1"/>
</dbReference>
<dbReference type="InterPro" id="IPR021183">
    <property type="entry name" value="NatA_aux_su"/>
</dbReference>
<dbReference type="Pfam" id="PF12569">
    <property type="entry name" value="NatA_aux_su"/>
    <property type="match status" value="1"/>
</dbReference>
<dbReference type="EMBL" id="FN668641">
    <property type="protein sequence ID" value="CBK21313.2"/>
    <property type="molecule type" value="Genomic_DNA"/>
</dbReference>
<dbReference type="Gene3D" id="1.25.40.1040">
    <property type="match status" value="1"/>
</dbReference>
<dbReference type="OrthoDB" id="10263032at2759"/>
<dbReference type="AlphaFoldDB" id="D8LZS4"/>
<evidence type="ECO:0000313" key="3">
    <source>
        <dbReference type="EMBL" id="CBK21313.2"/>
    </source>
</evidence>
<dbReference type="InParanoid" id="D8LZS4"/>
<dbReference type="RefSeq" id="XP_012895361.1">
    <property type="nucleotide sequence ID" value="XM_013039907.1"/>
</dbReference>
<keyword evidence="2" id="KW-0802">TPR repeat</keyword>
<dbReference type="InterPro" id="IPR011990">
    <property type="entry name" value="TPR-like_helical_dom_sf"/>
</dbReference>
<dbReference type="FunCoup" id="D8LZS4">
    <property type="interactions" value="365"/>
</dbReference>
<dbReference type="Proteomes" id="UP000008312">
    <property type="component" value="Unassembled WGS sequence"/>
</dbReference>
<organism evidence="3">
    <name type="scientific">Blastocystis hominis</name>
    <dbReference type="NCBI Taxonomy" id="12968"/>
    <lineage>
        <taxon>Eukaryota</taxon>
        <taxon>Sar</taxon>
        <taxon>Stramenopiles</taxon>
        <taxon>Bigyra</taxon>
        <taxon>Opalozoa</taxon>
        <taxon>Opalinata</taxon>
        <taxon>Blastocystidae</taxon>
        <taxon>Blastocystis</taxon>
    </lineage>
</organism>
<evidence type="ECO:0000313" key="4">
    <source>
        <dbReference type="Proteomes" id="UP000008312"/>
    </source>
</evidence>
<reference evidence="3" key="1">
    <citation type="submission" date="2010-02" db="EMBL/GenBank/DDBJ databases">
        <title>Sequencing and annotation of the Blastocystis hominis genome.</title>
        <authorList>
            <person name="Wincker P."/>
        </authorList>
    </citation>
    <scope>NUCLEOTIDE SEQUENCE</scope>
    <source>
        <strain evidence="3">Singapore isolate B</strain>
    </source>
</reference>
<accession>D8LZS4</accession>
<name>D8LZS4_BLAHO</name>
<evidence type="ECO:0000256" key="2">
    <source>
        <dbReference type="ARBA" id="ARBA00022803"/>
    </source>
</evidence>
<evidence type="ECO:0000256" key="1">
    <source>
        <dbReference type="ARBA" id="ARBA00022737"/>
    </source>
</evidence>
<dbReference type="OMA" id="HTAINYD"/>
<sequence>MLKEYPQNGKLISMRAIIKYNIDKNKEEAEKGLKQGIMLGRSTCVCWHLYGIFKRTLKKYVEARKAFQFAHSLDPSNIQIVIDLADLQVQTRDYDGFYKSRNKLLQQRSGNTTFWLGFVVGAFLSKSYDVCIDIITTFRTGTPCTPSYITQELYFLEAECHAQKKEFAAAADVIQSGMRFILDEDKARQKEAIYRGYAGDLAGSEALWLRLMESNADDVLFVRGLEGCALGSLDGIENPENRNDWTHEERTKLRPLYEGLESRFPKSLAVRHRRLRLVEGEEFERTFEEELLRTARKGIPSFFRSVRDVLRDPAKFCAAKSIAEKLLDRVTAPPSPEIPAEEPQTALWLLLFLAELSDAENRWDDALRYLERAYMHTPTCYDLYLIKARVQKHMGALKSAATTIGAGSGLDRGDRFLNTKHVKYLLRAGCVEEADLRIAYWTRKDVPCRIDLNLLQACWFELECGEAYEKRQDWPRAMKQYFAVLEHFTTFVEDQFDFHQYVLRKGILTTYIDWLHRIDALCDHPYYRRAAKGALRVVLQLAARPLDLAEYKRTHTLTPKVVHKKGAEFPDDDDPDGLRLAASEKPLELVKDVVTELLLYAKDDADAMMLVAQWAEMKKEPKLYQEAVQNAPCIEAWLAMDKEKADMSQYHSHVMIARQMAHKDANDASIGDLLIDGAENGELEDCIRAFYLLKEREPERLEEFVASAGKKFGGLKELLMDLCVCLMNLFSYYY</sequence>
<dbReference type="SMART" id="SM00028">
    <property type="entry name" value="TPR"/>
    <property type="match status" value="3"/>
</dbReference>
<dbReference type="SUPFAM" id="SSF48452">
    <property type="entry name" value="TPR-like"/>
    <property type="match status" value="2"/>
</dbReference>
<dbReference type="GeneID" id="24918744"/>